<feature type="domain" description="EF-hand" evidence="4">
    <location>
        <begin position="64"/>
        <end position="97"/>
    </location>
</feature>
<dbReference type="Proteomes" id="UP000277204">
    <property type="component" value="Unassembled WGS sequence"/>
</dbReference>
<feature type="domain" description="EF-hand" evidence="4">
    <location>
        <begin position="1"/>
        <end position="25"/>
    </location>
</feature>
<proteinExistence type="predicted"/>
<dbReference type="AlphaFoldDB" id="A0A3P8HCT1"/>
<reference evidence="5 6" key="1">
    <citation type="submission" date="2018-11" db="EMBL/GenBank/DDBJ databases">
        <authorList>
            <consortium name="Pathogen Informatics"/>
        </authorList>
    </citation>
    <scope>NUCLEOTIDE SEQUENCE [LARGE SCALE GENOMIC DNA]</scope>
    <source>
        <strain evidence="5 6">Zambia</strain>
    </source>
</reference>
<dbReference type="GO" id="GO:0005509">
    <property type="term" value="F:calcium ion binding"/>
    <property type="evidence" value="ECO:0007669"/>
    <property type="project" value="InterPro"/>
</dbReference>
<dbReference type="InterPro" id="IPR011992">
    <property type="entry name" value="EF-hand-dom_pair"/>
</dbReference>
<evidence type="ECO:0000259" key="4">
    <source>
        <dbReference type="PROSITE" id="PS50222"/>
    </source>
</evidence>
<dbReference type="InterPro" id="IPR018247">
    <property type="entry name" value="EF_Hand_1_Ca_BS"/>
</dbReference>
<accession>A0A3P8HCT1</accession>
<keyword evidence="6" id="KW-1185">Reference proteome</keyword>
<dbReference type="PROSITE" id="PS00018">
    <property type="entry name" value="EF_HAND_1"/>
    <property type="match status" value="2"/>
</dbReference>
<dbReference type="Pfam" id="PF13202">
    <property type="entry name" value="EF-hand_5"/>
    <property type="match status" value="1"/>
</dbReference>
<evidence type="ECO:0000313" key="6">
    <source>
        <dbReference type="Proteomes" id="UP000277204"/>
    </source>
</evidence>
<dbReference type="InterPro" id="IPR039647">
    <property type="entry name" value="EF_hand_pair_protein_CML-like"/>
</dbReference>
<protein>
    <recommendedName>
        <fullName evidence="4">EF-hand domain-containing protein</fullName>
    </recommendedName>
</protein>
<gene>
    <name evidence="5" type="ORF">SMRZ_LOCUS22674</name>
</gene>
<evidence type="ECO:0000313" key="5">
    <source>
        <dbReference type="EMBL" id="VDP44173.1"/>
    </source>
</evidence>
<organism evidence="5 6">
    <name type="scientific">Schistosoma margrebowiei</name>
    <dbReference type="NCBI Taxonomy" id="48269"/>
    <lineage>
        <taxon>Eukaryota</taxon>
        <taxon>Metazoa</taxon>
        <taxon>Spiralia</taxon>
        <taxon>Lophotrochozoa</taxon>
        <taxon>Platyhelminthes</taxon>
        <taxon>Trematoda</taxon>
        <taxon>Digenea</taxon>
        <taxon>Strigeidida</taxon>
        <taxon>Schistosomatoidea</taxon>
        <taxon>Schistosomatidae</taxon>
        <taxon>Schistosoma</taxon>
    </lineage>
</organism>
<evidence type="ECO:0000256" key="2">
    <source>
        <dbReference type="ARBA" id="ARBA00022737"/>
    </source>
</evidence>
<dbReference type="PROSITE" id="PS50222">
    <property type="entry name" value="EF_HAND_2"/>
    <property type="match status" value="3"/>
</dbReference>
<name>A0A3P8HCT1_9TREM</name>
<dbReference type="PANTHER" id="PTHR10891">
    <property type="entry name" value="EF-HAND CALCIUM-BINDING DOMAIN CONTAINING PROTEIN"/>
    <property type="match status" value="1"/>
</dbReference>
<dbReference type="EMBL" id="UZAI01019287">
    <property type="protein sequence ID" value="VDP44173.1"/>
    <property type="molecule type" value="Genomic_DNA"/>
</dbReference>
<keyword evidence="1" id="KW-0479">Metal-binding</keyword>
<dbReference type="CDD" id="cd00051">
    <property type="entry name" value="EFh"/>
    <property type="match status" value="2"/>
</dbReference>
<sequence>MYDENKDGKISKNEFMKATNKKLAQSDVSCAALRKIFREMDRNKDGTISKEEIKNYMKNDCNFIFPIQAEQWVDKYDKNKDERLNYEEFIGFVSEYL</sequence>
<evidence type="ECO:0000256" key="3">
    <source>
        <dbReference type="ARBA" id="ARBA00022837"/>
    </source>
</evidence>
<keyword evidence="3" id="KW-0106">Calcium</keyword>
<dbReference type="InterPro" id="IPR002048">
    <property type="entry name" value="EF_hand_dom"/>
</dbReference>
<keyword evidence="2" id="KW-0677">Repeat</keyword>
<feature type="domain" description="EF-hand" evidence="4">
    <location>
        <begin position="28"/>
        <end position="63"/>
    </location>
</feature>
<dbReference type="Gene3D" id="1.10.238.10">
    <property type="entry name" value="EF-hand"/>
    <property type="match status" value="1"/>
</dbReference>
<dbReference type="SUPFAM" id="SSF47473">
    <property type="entry name" value="EF-hand"/>
    <property type="match status" value="1"/>
</dbReference>
<dbReference type="SMART" id="SM00054">
    <property type="entry name" value="EFh"/>
    <property type="match status" value="3"/>
</dbReference>
<dbReference type="Pfam" id="PF13499">
    <property type="entry name" value="EF-hand_7"/>
    <property type="match status" value="1"/>
</dbReference>
<evidence type="ECO:0000256" key="1">
    <source>
        <dbReference type="ARBA" id="ARBA00022723"/>
    </source>
</evidence>